<organism evidence="1 2">
    <name type="scientific">Sodaliphilus pleomorphus</name>
    <dbReference type="NCBI Taxonomy" id="2606626"/>
    <lineage>
        <taxon>Bacteria</taxon>
        <taxon>Pseudomonadati</taxon>
        <taxon>Bacteroidota</taxon>
        <taxon>Bacteroidia</taxon>
        <taxon>Bacteroidales</taxon>
        <taxon>Muribaculaceae</taxon>
        <taxon>Sodaliphilus</taxon>
    </lineage>
</organism>
<accession>A0A6L5XBI8</accession>
<keyword evidence="2" id="KW-1185">Reference proteome</keyword>
<dbReference type="Proteomes" id="UP000483362">
    <property type="component" value="Unassembled WGS sequence"/>
</dbReference>
<protein>
    <submittedName>
        <fullName evidence="1">Uncharacterized protein</fullName>
    </submittedName>
</protein>
<dbReference type="InterPro" id="IPR054283">
    <property type="entry name" value="DUF7017"/>
</dbReference>
<dbReference type="RefSeq" id="WP_154328552.1">
    <property type="nucleotide sequence ID" value="NZ_CP045696.1"/>
</dbReference>
<dbReference type="AlphaFoldDB" id="A0A6L5XBI8"/>
<evidence type="ECO:0000313" key="2">
    <source>
        <dbReference type="Proteomes" id="UP000483362"/>
    </source>
</evidence>
<dbReference type="EMBL" id="VULT01000010">
    <property type="protein sequence ID" value="MSS17611.1"/>
    <property type="molecule type" value="Genomic_DNA"/>
</dbReference>
<comment type="caution">
    <text evidence="1">The sequence shown here is derived from an EMBL/GenBank/DDBJ whole genome shotgun (WGS) entry which is preliminary data.</text>
</comment>
<proteinExistence type="predicted"/>
<sequence>MTNLQPLKQNQRPISQPRTGEIFHLRSLGHLEEALDIAKEDYENFPTDKRVNSAYYWVLYSLCKDRYLDSTDTTTLVQSLNVMKQLLPQLYDQNGYAKRCYDLLCSRALPHATLIHNCNAACKEHPVEAYTQLRSQVRSAQDLDPSLHTSYAWILYRYLQAVNNSDMTRQEAQANVSIYHEYFTLQVDRPSRLHSCMLRSALRFKENLNKEKYDVTFSIVAFLREWDVANFTEEDWQQTPNPKGGNYSSLAEKAAKACYDEIKDNHHRDQADVLWLKSIYKMVLQHVPDDDWLLRQSIGIDTWMGDTSQVIDRYKHLLLSKPDKFFLWNELGDFITNNEKIKAGLYVHARNTGSKEEFVGKIHLKLARLYLRHQSPAASLAELEAYSRCYTRNGWKLNDDYKQLRDQIPQGTVAARDFAMERRCEDAALEMVYSDIEWKQRILAERWTSPGDKKERCMLLAPDGTQEKTKTARFPILHKLKMGTVIELKEITQRRNDGNQSKPVSTILLVRATSLEPWSLLPATTGVVTFSNTQKKFSLINSTDSKKYFYPAAPSNLPKGTIVTMRAYKEISDKGSGYKAVFVTPCSNRDQALAEFRHCIAVVSWVDEAQGKFHIVDNDKKLSETLRCCDAGLQPTMGQKLRIAYCYETDKHGRCHFLPVDVKTYSD</sequence>
<dbReference type="Pfam" id="PF22860">
    <property type="entry name" value="DUF7017"/>
    <property type="match status" value="1"/>
</dbReference>
<reference evidence="1 2" key="1">
    <citation type="submission" date="2019-08" db="EMBL/GenBank/DDBJ databases">
        <title>In-depth cultivation of the pig gut microbiome towards novel bacterial diversity and tailored functional studies.</title>
        <authorList>
            <person name="Wylensek D."/>
            <person name="Hitch T.C.A."/>
            <person name="Clavel T."/>
        </authorList>
    </citation>
    <scope>NUCLEOTIDE SEQUENCE [LARGE SCALE GENOMIC DNA]</scope>
    <source>
        <strain evidence="1 2">Oil-RF-744-WCA-WT-10</strain>
    </source>
</reference>
<evidence type="ECO:0000313" key="1">
    <source>
        <dbReference type="EMBL" id="MSS17611.1"/>
    </source>
</evidence>
<gene>
    <name evidence="1" type="ORF">FYJ29_07560</name>
</gene>
<name>A0A6L5XBI8_9BACT</name>